<gene>
    <name evidence="1" type="ORF">O6H91_08G086300</name>
</gene>
<protein>
    <submittedName>
        <fullName evidence="1">Uncharacterized protein</fullName>
    </submittedName>
</protein>
<sequence>MEKEMGVAELNSTGPMEVISCHDILPVIDVEVDVRMEIFETTSWYMESIGPNEDKGDVFLYVNDNGQGYKCMGIILSMDNIMSAYGVPCNFAQVECPQQKKLFGIELQWSKYSPIMMGPSKNGREGSMIKMGWDIPNLSKWITDSGLSSCEDIVEGFKKVKAKQLEEGKALSSKIYSSIIKDTLKGKRPHTLGNDVSSRIHLVERDLTNYLAMRKSGSVRRTKEKIYKAKVLKIDGEKETPFKKIQFMGKQPELVNDKDIASKNTKEKVTMSDSNIEKASQPKVLKEKRKVNTSSSRRNETRKKPHSGRSSTRGGEDIVPQGYETIANQPRTGDIIGMDVTTLEMAQPLNQAGPNESVNNLSKALEKGASLRVCLMWLI</sequence>
<reference evidence="2" key="1">
    <citation type="journal article" date="2024" name="Proc. Natl. Acad. Sci. U.S.A.">
        <title>Extraordinary preservation of gene collinearity over three hundred million years revealed in homosporous lycophytes.</title>
        <authorList>
            <person name="Li C."/>
            <person name="Wickell D."/>
            <person name="Kuo L.Y."/>
            <person name="Chen X."/>
            <person name="Nie B."/>
            <person name="Liao X."/>
            <person name="Peng D."/>
            <person name="Ji J."/>
            <person name="Jenkins J."/>
            <person name="Williams M."/>
            <person name="Shu S."/>
            <person name="Plott C."/>
            <person name="Barry K."/>
            <person name="Rajasekar S."/>
            <person name="Grimwood J."/>
            <person name="Han X."/>
            <person name="Sun S."/>
            <person name="Hou Z."/>
            <person name="He W."/>
            <person name="Dai G."/>
            <person name="Sun C."/>
            <person name="Schmutz J."/>
            <person name="Leebens-Mack J.H."/>
            <person name="Li F.W."/>
            <person name="Wang L."/>
        </authorList>
    </citation>
    <scope>NUCLEOTIDE SEQUENCE [LARGE SCALE GENOMIC DNA]</scope>
    <source>
        <strain evidence="2">cv. PW_Plant_1</strain>
    </source>
</reference>
<keyword evidence="2" id="KW-1185">Reference proteome</keyword>
<evidence type="ECO:0000313" key="1">
    <source>
        <dbReference type="EMBL" id="KAJ7547443.1"/>
    </source>
</evidence>
<proteinExistence type="predicted"/>
<name>A0ACC2CZP7_DIPCM</name>
<dbReference type="EMBL" id="CM055099">
    <property type="protein sequence ID" value="KAJ7547443.1"/>
    <property type="molecule type" value="Genomic_DNA"/>
</dbReference>
<evidence type="ECO:0000313" key="2">
    <source>
        <dbReference type="Proteomes" id="UP001162992"/>
    </source>
</evidence>
<organism evidence="1 2">
    <name type="scientific">Diphasiastrum complanatum</name>
    <name type="common">Issler's clubmoss</name>
    <name type="synonym">Lycopodium complanatum</name>
    <dbReference type="NCBI Taxonomy" id="34168"/>
    <lineage>
        <taxon>Eukaryota</taxon>
        <taxon>Viridiplantae</taxon>
        <taxon>Streptophyta</taxon>
        <taxon>Embryophyta</taxon>
        <taxon>Tracheophyta</taxon>
        <taxon>Lycopodiopsida</taxon>
        <taxon>Lycopodiales</taxon>
        <taxon>Lycopodiaceae</taxon>
        <taxon>Lycopodioideae</taxon>
        <taxon>Diphasiastrum</taxon>
    </lineage>
</organism>
<comment type="caution">
    <text evidence="1">The sequence shown here is derived from an EMBL/GenBank/DDBJ whole genome shotgun (WGS) entry which is preliminary data.</text>
</comment>
<accession>A0ACC2CZP7</accession>
<dbReference type="Proteomes" id="UP001162992">
    <property type="component" value="Chromosome 8"/>
</dbReference>